<evidence type="ECO:0000313" key="2">
    <source>
        <dbReference type="Proteomes" id="UP000790377"/>
    </source>
</evidence>
<gene>
    <name evidence="1" type="ORF">BJ138DRAFT_444817</name>
</gene>
<accession>A0ACB8A321</accession>
<dbReference type="Proteomes" id="UP000790377">
    <property type="component" value="Unassembled WGS sequence"/>
</dbReference>
<comment type="caution">
    <text evidence="1">The sequence shown here is derived from an EMBL/GenBank/DDBJ whole genome shotgun (WGS) entry which is preliminary data.</text>
</comment>
<reference evidence="1" key="1">
    <citation type="journal article" date="2021" name="New Phytol.">
        <title>Evolutionary innovations through gain and loss of genes in the ectomycorrhizal Boletales.</title>
        <authorList>
            <person name="Wu G."/>
            <person name="Miyauchi S."/>
            <person name="Morin E."/>
            <person name="Kuo A."/>
            <person name="Drula E."/>
            <person name="Varga T."/>
            <person name="Kohler A."/>
            <person name="Feng B."/>
            <person name="Cao Y."/>
            <person name="Lipzen A."/>
            <person name="Daum C."/>
            <person name="Hundley H."/>
            <person name="Pangilinan J."/>
            <person name="Johnson J."/>
            <person name="Barry K."/>
            <person name="LaButti K."/>
            <person name="Ng V."/>
            <person name="Ahrendt S."/>
            <person name="Min B."/>
            <person name="Choi I.G."/>
            <person name="Park H."/>
            <person name="Plett J.M."/>
            <person name="Magnuson J."/>
            <person name="Spatafora J.W."/>
            <person name="Nagy L.G."/>
            <person name="Henrissat B."/>
            <person name="Grigoriev I.V."/>
            <person name="Yang Z.L."/>
            <person name="Xu J."/>
            <person name="Martin F.M."/>
        </authorList>
    </citation>
    <scope>NUCLEOTIDE SEQUENCE</scope>
    <source>
        <strain evidence="1">ATCC 28755</strain>
    </source>
</reference>
<organism evidence="1 2">
    <name type="scientific">Hygrophoropsis aurantiaca</name>
    <dbReference type="NCBI Taxonomy" id="72124"/>
    <lineage>
        <taxon>Eukaryota</taxon>
        <taxon>Fungi</taxon>
        <taxon>Dikarya</taxon>
        <taxon>Basidiomycota</taxon>
        <taxon>Agaricomycotina</taxon>
        <taxon>Agaricomycetes</taxon>
        <taxon>Agaricomycetidae</taxon>
        <taxon>Boletales</taxon>
        <taxon>Coniophorineae</taxon>
        <taxon>Hygrophoropsidaceae</taxon>
        <taxon>Hygrophoropsis</taxon>
    </lineage>
</organism>
<keyword evidence="2" id="KW-1185">Reference proteome</keyword>
<protein>
    <submittedName>
        <fullName evidence="1">Uncharacterized protein</fullName>
    </submittedName>
</protein>
<sequence>MLWSAVRSCGMLGFLFRVGITGTGPTPRRKCSRTDVRLEEVWVGSVTQRGGVIVVVVVCRSHYVACFVFVLCVCSCPHRHYSLLVTSCHRAIAHPSRAAITRPSRASIAIRPSRIYTAYTARRSVCR</sequence>
<proteinExistence type="predicted"/>
<name>A0ACB8A321_9AGAM</name>
<dbReference type="EMBL" id="MU267876">
    <property type="protein sequence ID" value="KAH7907740.1"/>
    <property type="molecule type" value="Genomic_DNA"/>
</dbReference>
<evidence type="ECO:0000313" key="1">
    <source>
        <dbReference type="EMBL" id="KAH7907740.1"/>
    </source>
</evidence>